<evidence type="ECO:0000313" key="15">
    <source>
        <dbReference type="Proteomes" id="UP000533469"/>
    </source>
</evidence>
<dbReference type="SUPFAM" id="SSF55874">
    <property type="entry name" value="ATPase domain of HSP90 chaperone/DNA topoisomerase II/histidine kinase"/>
    <property type="match status" value="1"/>
</dbReference>
<evidence type="ECO:0000313" key="14">
    <source>
        <dbReference type="EMBL" id="MBB3771400.1"/>
    </source>
</evidence>
<dbReference type="Gene3D" id="1.10.287.130">
    <property type="match status" value="1"/>
</dbReference>
<dbReference type="InterPro" id="IPR003661">
    <property type="entry name" value="HisK_dim/P_dom"/>
</dbReference>
<dbReference type="Pfam" id="PF02518">
    <property type="entry name" value="HATPase_c"/>
    <property type="match status" value="1"/>
</dbReference>
<dbReference type="InterPro" id="IPR005467">
    <property type="entry name" value="His_kinase_dom"/>
</dbReference>
<dbReference type="InterPro" id="IPR050428">
    <property type="entry name" value="TCS_sensor_his_kinase"/>
</dbReference>
<evidence type="ECO:0000256" key="4">
    <source>
        <dbReference type="ARBA" id="ARBA00022553"/>
    </source>
</evidence>
<evidence type="ECO:0000256" key="3">
    <source>
        <dbReference type="ARBA" id="ARBA00012438"/>
    </source>
</evidence>
<dbReference type="AlphaFoldDB" id="A0A839Z8S6"/>
<evidence type="ECO:0000259" key="12">
    <source>
        <dbReference type="PROSITE" id="PS50109"/>
    </source>
</evidence>
<dbReference type="InterPro" id="IPR036890">
    <property type="entry name" value="HATPase_C_sf"/>
</dbReference>
<dbReference type="EMBL" id="JACICD010000003">
    <property type="protein sequence ID" value="MBB3771400.1"/>
    <property type="molecule type" value="Genomic_DNA"/>
</dbReference>
<evidence type="ECO:0000256" key="2">
    <source>
        <dbReference type="ARBA" id="ARBA00004141"/>
    </source>
</evidence>
<dbReference type="EC" id="2.7.13.3" evidence="3"/>
<evidence type="ECO:0000256" key="8">
    <source>
        <dbReference type="ARBA" id="ARBA00022989"/>
    </source>
</evidence>
<feature type="domain" description="Histidine kinase" evidence="12">
    <location>
        <begin position="249"/>
        <end position="451"/>
    </location>
</feature>
<dbReference type="PANTHER" id="PTHR45436">
    <property type="entry name" value="SENSOR HISTIDINE KINASE YKOH"/>
    <property type="match status" value="1"/>
</dbReference>
<dbReference type="Proteomes" id="UP000533469">
    <property type="component" value="Unassembled WGS sequence"/>
</dbReference>
<sequence length="451" mass="47706">MTAALARWSLKRRLAIRLLIVLTVGVLGPSVVMVGAALWAINSMDDRALQDQAGDIVRNLDITASPPVLRLPAALADSYATSGDSYLYVVLDAAGDILATSSPAAEILAHVADDMSPGVFFLVTRPAGGSPWYAYMTTAGPYFVAVAQGGLHDDTLSDSVMRDLVSFSLVTALPLLAVTLLVTFWTLNRAFRQIERVAGEVRAITPGGAEAHLSSEGLPSEIAPLVAAVNDALFRLGRAYEVEKRFTTDAAHELRTPVAVLTARIDTLPPGATRDSLSADAARLSRLVSQMLDVARLDAAPLPMNEHVDLVAIVREAVAALAPLALRDRRTMEMRAPDGPVIVEGHEGALRLAVTNLVENAMLHTPHGTPIDVEVTPQPAIRVLDRGPGVAEAERASIFERFQRSPSATSSGTGLGLAIVAEIAARHGAQAAVTERPGGGAAFEIRWPDAD</sequence>
<keyword evidence="4" id="KW-0597">Phosphoprotein</keyword>
<dbReference type="InterPro" id="IPR036097">
    <property type="entry name" value="HisK_dim/P_sf"/>
</dbReference>
<comment type="subcellular location">
    <subcellularLocation>
        <location evidence="2">Membrane</location>
        <topology evidence="2">Multi-pass membrane protein</topology>
    </subcellularLocation>
</comment>
<dbReference type="PROSITE" id="PS50109">
    <property type="entry name" value="HIS_KIN"/>
    <property type="match status" value="1"/>
</dbReference>
<gene>
    <name evidence="14" type="ORF">FHS55_001999</name>
</gene>
<dbReference type="Pfam" id="PF00512">
    <property type="entry name" value="HisKA"/>
    <property type="match status" value="1"/>
</dbReference>
<name>A0A839Z8S6_9HYPH</name>
<evidence type="ECO:0000256" key="11">
    <source>
        <dbReference type="SAM" id="Phobius"/>
    </source>
</evidence>
<keyword evidence="15" id="KW-1185">Reference proteome</keyword>
<evidence type="ECO:0000256" key="7">
    <source>
        <dbReference type="ARBA" id="ARBA00022777"/>
    </source>
</evidence>
<keyword evidence="5" id="KW-0808">Transferase</keyword>
<comment type="caution">
    <text evidence="14">The sequence shown here is derived from an EMBL/GenBank/DDBJ whole genome shotgun (WGS) entry which is preliminary data.</text>
</comment>
<dbReference type="CDD" id="cd00075">
    <property type="entry name" value="HATPase"/>
    <property type="match status" value="1"/>
</dbReference>
<dbReference type="RefSeq" id="WP_183189561.1">
    <property type="nucleotide sequence ID" value="NZ_JACICD010000003.1"/>
</dbReference>
<dbReference type="SUPFAM" id="SSF47384">
    <property type="entry name" value="Homodimeric domain of signal transducing histidine kinase"/>
    <property type="match status" value="1"/>
</dbReference>
<dbReference type="InterPro" id="IPR003594">
    <property type="entry name" value="HATPase_dom"/>
</dbReference>
<evidence type="ECO:0000256" key="5">
    <source>
        <dbReference type="ARBA" id="ARBA00022679"/>
    </source>
</evidence>
<organism evidence="14 15">
    <name type="scientific">Ancylobacter tetraedralis</name>
    <dbReference type="NCBI Taxonomy" id="217068"/>
    <lineage>
        <taxon>Bacteria</taxon>
        <taxon>Pseudomonadati</taxon>
        <taxon>Pseudomonadota</taxon>
        <taxon>Alphaproteobacteria</taxon>
        <taxon>Hyphomicrobiales</taxon>
        <taxon>Xanthobacteraceae</taxon>
        <taxon>Ancylobacter</taxon>
    </lineage>
</organism>
<dbReference type="CDD" id="cd00082">
    <property type="entry name" value="HisKA"/>
    <property type="match status" value="1"/>
</dbReference>
<dbReference type="GO" id="GO:0005886">
    <property type="term" value="C:plasma membrane"/>
    <property type="evidence" value="ECO:0007669"/>
    <property type="project" value="TreeGrafter"/>
</dbReference>
<dbReference type="InterPro" id="IPR003660">
    <property type="entry name" value="HAMP_dom"/>
</dbReference>
<reference evidence="14 15" key="1">
    <citation type="submission" date="2020-08" db="EMBL/GenBank/DDBJ databases">
        <title>Genomic Encyclopedia of Type Strains, Phase IV (KMG-IV): sequencing the most valuable type-strain genomes for metagenomic binning, comparative biology and taxonomic classification.</title>
        <authorList>
            <person name="Goeker M."/>
        </authorList>
    </citation>
    <scope>NUCLEOTIDE SEQUENCE [LARGE SCALE GENOMIC DNA]</scope>
    <source>
        <strain evidence="14 15">DSM 5895</strain>
    </source>
</reference>
<accession>A0A839Z8S6</accession>
<evidence type="ECO:0000256" key="6">
    <source>
        <dbReference type="ARBA" id="ARBA00022692"/>
    </source>
</evidence>
<evidence type="ECO:0000256" key="9">
    <source>
        <dbReference type="ARBA" id="ARBA00023012"/>
    </source>
</evidence>
<feature type="domain" description="HAMP" evidence="13">
    <location>
        <begin position="188"/>
        <end position="241"/>
    </location>
</feature>
<dbReference type="SMART" id="SM00387">
    <property type="entry name" value="HATPase_c"/>
    <property type="match status" value="1"/>
</dbReference>
<keyword evidence="9" id="KW-0902">Two-component regulatory system</keyword>
<proteinExistence type="predicted"/>
<feature type="transmembrane region" description="Helical" evidence="11">
    <location>
        <begin position="14"/>
        <end position="41"/>
    </location>
</feature>
<comment type="catalytic activity">
    <reaction evidence="1">
        <text>ATP + protein L-histidine = ADP + protein N-phospho-L-histidine.</text>
        <dbReference type="EC" id="2.7.13.3"/>
    </reaction>
</comment>
<dbReference type="SMART" id="SM00388">
    <property type="entry name" value="HisKA"/>
    <property type="match status" value="1"/>
</dbReference>
<keyword evidence="8 11" id="KW-1133">Transmembrane helix</keyword>
<keyword evidence="7 14" id="KW-0418">Kinase</keyword>
<dbReference type="Gene3D" id="3.30.565.10">
    <property type="entry name" value="Histidine kinase-like ATPase, C-terminal domain"/>
    <property type="match status" value="1"/>
</dbReference>
<dbReference type="InterPro" id="IPR004358">
    <property type="entry name" value="Sig_transdc_His_kin-like_C"/>
</dbReference>
<protein>
    <recommendedName>
        <fullName evidence="3">histidine kinase</fullName>
        <ecNumber evidence="3">2.7.13.3</ecNumber>
    </recommendedName>
</protein>
<dbReference type="PROSITE" id="PS50885">
    <property type="entry name" value="HAMP"/>
    <property type="match status" value="1"/>
</dbReference>
<keyword evidence="10 11" id="KW-0472">Membrane</keyword>
<dbReference type="PRINTS" id="PR00344">
    <property type="entry name" value="BCTRLSENSOR"/>
</dbReference>
<dbReference type="PANTHER" id="PTHR45436:SF15">
    <property type="entry name" value="SENSOR HISTIDINE KINASE CUSS"/>
    <property type="match status" value="1"/>
</dbReference>
<evidence type="ECO:0000256" key="1">
    <source>
        <dbReference type="ARBA" id="ARBA00000085"/>
    </source>
</evidence>
<keyword evidence="6 11" id="KW-0812">Transmembrane</keyword>
<evidence type="ECO:0000256" key="10">
    <source>
        <dbReference type="ARBA" id="ARBA00023136"/>
    </source>
</evidence>
<feature type="transmembrane region" description="Helical" evidence="11">
    <location>
        <begin position="164"/>
        <end position="187"/>
    </location>
</feature>
<evidence type="ECO:0000259" key="13">
    <source>
        <dbReference type="PROSITE" id="PS50885"/>
    </source>
</evidence>
<dbReference type="GO" id="GO:0000155">
    <property type="term" value="F:phosphorelay sensor kinase activity"/>
    <property type="evidence" value="ECO:0007669"/>
    <property type="project" value="InterPro"/>
</dbReference>